<dbReference type="Proteomes" id="UP000885863">
    <property type="component" value="Unassembled WGS sequence"/>
</dbReference>
<keyword evidence="7" id="KW-0464">Manganese</keyword>
<keyword evidence="6" id="KW-0342">GTP-binding</keyword>
<dbReference type="GO" id="GO:0046872">
    <property type="term" value="F:metal ion binding"/>
    <property type="evidence" value="ECO:0007669"/>
    <property type="project" value="UniProtKB-KW"/>
</dbReference>
<evidence type="ECO:0000256" key="2">
    <source>
        <dbReference type="ARBA" id="ARBA00022723"/>
    </source>
</evidence>
<dbReference type="GO" id="GO:0005525">
    <property type="term" value="F:GTP binding"/>
    <property type="evidence" value="ECO:0007669"/>
    <property type="project" value="UniProtKB-KW"/>
</dbReference>
<dbReference type="Pfam" id="PF01996">
    <property type="entry name" value="F420_ligase"/>
    <property type="match status" value="1"/>
</dbReference>
<dbReference type="SUPFAM" id="SSF144010">
    <property type="entry name" value="CofE-like"/>
    <property type="match status" value="1"/>
</dbReference>
<sequence>MRVEVFTVDDMPRINEGDDLARLILERVRLEDNDILAIASSVVAKAEGRVRNLSEITPSAEAYRISRKLDEDPRFVEAVLEESCEILIESPFILVRRPDGHVCVNAGVDRSNIEEGKIILLPRDPSASAARIRSRIYESTGRRVSVIITDTNGRAFRVGQTGLAIGTSGISSTRNWVGLRDLFGNVLTITNEAIIDEIAGFANLMMGEGDGGTPAVVIRGLSLFEDVDAFHEIIRDEHEDMILRALRR</sequence>
<dbReference type="PANTHER" id="PTHR47917:SF1">
    <property type="entry name" value="COENZYME F420:L-GLUTAMATE LIGASE"/>
    <property type="match status" value="1"/>
</dbReference>
<evidence type="ECO:0000256" key="7">
    <source>
        <dbReference type="ARBA" id="ARBA00023211"/>
    </source>
</evidence>
<dbReference type="Gene3D" id="3.90.1660.10">
    <property type="entry name" value="CofE-like domain"/>
    <property type="match status" value="1"/>
</dbReference>
<dbReference type="PANTHER" id="PTHR47917">
    <property type="match status" value="1"/>
</dbReference>
<proteinExistence type="inferred from homology"/>
<dbReference type="InterPro" id="IPR002847">
    <property type="entry name" value="F420-0_gamma-glut_ligase-dom"/>
</dbReference>
<dbReference type="Gene3D" id="3.30.1330.100">
    <property type="entry name" value="CofE-like"/>
    <property type="match status" value="1"/>
</dbReference>
<protein>
    <submittedName>
        <fullName evidence="9">Coenzyme F420-0:L-glutamate ligase</fullName>
        <ecNumber evidence="9">6.3.2.31</ecNumber>
    </submittedName>
</protein>
<reference evidence="9" key="1">
    <citation type="journal article" date="2020" name="mSystems">
        <title>Genome- and Community-Level Interaction Insights into Carbon Utilization and Element Cycling Functions of Hydrothermarchaeota in Hydrothermal Sediment.</title>
        <authorList>
            <person name="Zhou Z."/>
            <person name="Liu Y."/>
            <person name="Xu W."/>
            <person name="Pan J."/>
            <person name="Luo Z.H."/>
            <person name="Li M."/>
        </authorList>
    </citation>
    <scope>NUCLEOTIDE SEQUENCE [LARGE SCALE GENOMIC DNA]</scope>
    <source>
        <strain evidence="9">HyVt-185</strain>
    </source>
</reference>
<keyword evidence="2" id="KW-0479">Metal-binding</keyword>
<gene>
    <name evidence="9" type="ORF">ENG09_01635</name>
</gene>
<evidence type="ECO:0000256" key="1">
    <source>
        <dbReference type="ARBA" id="ARBA00022598"/>
    </source>
</evidence>
<organism evidence="9">
    <name type="scientific">Candidatus Syntropharchaeum butanivorans</name>
    <dbReference type="NCBI Taxonomy" id="1839936"/>
    <lineage>
        <taxon>Archaea</taxon>
        <taxon>Methanobacteriati</taxon>
        <taxon>Methanobacteriota</taxon>
        <taxon>Stenosarchaea group</taxon>
        <taxon>Methanomicrobia</taxon>
        <taxon>Methanosarcinales</taxon>
        <taxon>ANME-2 cluster</taxon>
        <taxon>Candidatus Syntropharchaeum</taxon>
    </lineage>
</organism>
<dbReference type="EC" id="6.3.2.31" evidence="9"/>
<keyword evidence="5" id="KW-0630">Potassium</keyword>
<dbReference type="HAMAP" id="MF_01258">
    <property type="entry name" value="F420_ligase_CofE"/>
    <property type="match status" value="1"/>
</dbReference>
<dbReference type="AlphaFoldDB" id="A0A7C0X223"/>
<evidence type="ECO:0000256" key="3">
    <source>
        <dbReference type="ARBA" id="ARBA00022741"/>
    </source>
</evidence>
<keyword evidence="3" id="KW-0547">Nucleotide-binding</keyword>
<dbReference type="EMBL" id="DQZR01000064">
    <property type="protein sequence ID" value="HDM35944.1"/>
    <property type="molecule type" value="Genomic_DNA"/>
</dbReference>
<dbReference type="InterPro" id="IPR008225">
    <property type="entry name" value="F420-0_g-glutamyl_ligase"/>
</dbReference>
<evidence type="ECO:0000256" key="6">
    <source>
        <dbReference type="ARBA" id="ARBA00023134"/>
    </source>
</evidence>
<evidence type="ECO:0000259" key="8">
    <source>
        <dbReference type="Pfam" id="PF01996"/>
    </source>
</evidence>
<name>A0A7C0X223_9EURY</name>
<keyword evidence="1 9" id="KW-0436">Ligase</keyword>
<evidence type="ECO:0000256" key="4">
    <source>
        <dbReference type="ARBA" id="ARBA00022842"/>
    </source>
</evidence>
<dbReference type="NCBIfam" id="NF009809">
    <property type="entry name" value="PRK13293.1"/>
    <property type="match status" value="1"/>
</dbReference>
<accession>A0A7C0X223</accession>
<feature type="non-terminal residue" evidence="9">
    <location>
        <position position="248"/>
    </location>
</feature>
<evidence type="ECO:0000313" key="9">
    <source>
        <dbReference type="EMBL" id="HDM35944.1"/>
    </source>
</evidence>
<dbReference type="NCBIfam" id="TIGR01916">
    <property type="entry name" value="F420_cofE"/>
    <property type="match status" value="1"/>
</dbReference>
<feature type="domain" description="Coenzyme F420:L-glutamate ligase-like" evidence="8">
    <location>
        <begin position="11"/>
        <end position="220"/>
    </location>
</feature>
<keyword evidence="4" id="KW-0460">Magnesium</keyword>
<comment type="caution">
    <text evidence="9">The sequence shown here is derived from an EMBL/GenBank/DDBJ whole genome shotgun (WGS) entry which is preliminary data.</text>
</comment>
<evidence type="ECO:0000256" key="5">
    <source>
        <dbReference type="ARBA" id="ARBA00022958"/>
    </source>
</evidence>
<dbReference type="InterPro" id="IPR023659">
    <property type="entry name" value="F420_ligase_CofE_arc"/>
</dbReference>
<dbReference type="GO" id="GO:0052618">
    <property type="term" value="F:coenzyme F420-0:L-glutamate ligase activity"/>
    <property type="evidence" value="ECO:0007669"/>
    <property type="project" value="UniProtKB-EC"/>
</dbReference>